<dbReference type="HOGENOM" id="CLU_2146412_0_0_1"/>
<dbReference type="KEGG" id="mlr:MELLADRAFT_106671"/>
<protein>
    <submittedName>
        <fullName evidence="1">Uncharacterized protein</fullName>
    </submittedName>
</protein>
<dbReference type="VEuPathDB" id="FungiDB:MELLADRAFT_106671"/>
<proteinExistence type="predicted"/>
<accession>F4RM93</accession>
<dbReference type="EMBL" id="GL883108">
    <property type="protein sequence ID" value="EGG06381.1"/>
    <property type="molecule type" value="Genomic_DNA"/>
</dbReference>
<reference evidence="2" key="1">
    <citation type="journal article" date="2011" name="Proc. Natl. Acad. Sci. U.S.A.">
        <title>Obligate biotrophy features unraveled by the genomic analysis of rust fungi.</title>
        <authorList>
            <person name="Duplessis S."/>
            <person name="Cuomo C.A."/>
            <person name="Lin Y.-C."/>
            <person name="Aerts A."/>
            <person name="Tisserant E."/>
            <person name="Veneault-Fourrey C."/>
            <person name="Joly D.L."/>
            <person name="Hacquard S."/>
            <person name="Amselem J."/>
            <person name="Cantarel B.L."/>
            <person name="Chiu R."/>
            <person name="Coutinho P.M."/>
            <person name="Feau N."/>
            <person name="Field M."/>
            <person name="Frey P."/>
            <person name="Gelhaye E."/>
            <person name="Goldberg J."/>
            <person name="Grabherr M.G."/>
            <person name="Kodira C.D."/>
            <person name="Kohler A."/>
            <person name="Kuees U."/>
            <person name="Lindquist E.A."/>
            <person name="Lucas S.M."/>
            <person name="Mago R."/>
            <person name="Mauceli E."/>
            <person name="Morin E."/>
            <person name="Murat C."/>
            <person name="Pangilinan J.L."/>
            <person name="Park R."/>
            <person name="Pearson M."/>
            <person name="Quesneville H."/>
            <person name="Rouhier N."/>
            <person name="Sakthikumar S."/>
            <person name="Salamov A.A."/>
            <person name="Schmutz J."/>
            <person name="Selles B."/>
            <person name="Shapiro H."/>
            <person name="Tanguay P."/>
            <person name="Tuskan G.A."/>
            <person name="Henrissat B."/>
            <person name="Van de Peer Y."/>
            <person name="Rouze P."/>
            <person name="Ellis J.G."/>
            <person name="Dodds P.N."/>
            <person name="Schein J.E."/>
            <person name="Zhong S."/>
            <person name="Hamelin R.C."/>
            <person name="Grigoriev I.V."/>
            <person name="Szabo L.J."/>
            <person name="Martin F."/>
        </authorList>
    </citation>
    <scope>NUCLEOTIDE SEQUENCE [LARGE SCALE GENOMIC DNA]</scope>
    <source>
        <strain evidence="2">98AG31 / pathotype 3-4-7</strain>
    </source>
</reference>
<dbReference type="InParanoid" id="F4RM93"/>
<sequence>MANKVLVQGVGLIQEWFIQHTSNPTSSTEVIRVLHRGRDNVLSINSLSVGNLISLRGNVVGYQSENNVWEINATSPIPSVFVLQRHNVGSELCCTKTSAHNVPKPDACPIHS</sequence>
<dbReference type="AlphaFoldDB" id="F4RM93"/>
<dbReference type="RefSeq" id="XP_007410215.1">
    <property type="nucleotide sequence ID" value="XM_007410153.1"/>
</dbReference>
<evidence type="ECO:0000313" key="1">
    <source>
        <dbReference type="EMBL" id="EGG06381.1"/>
    </source>
</evidence>
<evidence type="ECO:0000313" key="2">
    <source>
        <dbReference type="Proteomes" id="UP000001072"/>
    </source>
</evidence>
<keyword evidence="2" id="KW-1185">Reference proteome</keyword>
<dbReference type="Proteomes" id="UP000001072">
    <property type="component" value="Unassembled WGS sequence"/>
</dbReference>
<dbReference type="GeneID" id="18922962"/>
<name>F4RM93_MELLP</name>
<organism evidence="2">
    <name type="scientific">Melampsora larici-populina (strain 98AG31 / pathotype 3-4-7)</name>
    <name type="common">Poplar leaf rust fungus</name>
    <dbReference type="NCBI Taxonomy" id="747676"/>
    <lineage>
        <taxon>Eukaryota</taxon>
        <taxon>Fungi</taxon>
        <taxon>Dikarya</taxon>
        <taxon>Basidiomycota</taxon>
        <taxon>Pucciniomycotina</taxon>
        <taxon>Pucciniomycetes</taxon>
        <taxon>Pucciniales</taxon>
        <taxon>Melampsoraceae</taxon>
        <taxon>Melampsora</taxon>
    </lineage>
</organism>
<gene>
    <name evidence="1" type="ORF">MELLADRAFT_106671</name>
</gene>